<gene>
    <name evidence="10" type="ORF">GA0061075_1104</name>
    <name evidence="9" type="ORF">HF960_06255</name>
</gene>
<dbReference type="PANTHER" id="PTHR33841:SF6">
    <property type="entry name" value="TYPE II METHYLTRANSFERASE M.HINDII"/>
    <property type="match status" value="1"/>
</dbReference>
<dbReference type="AlphaFoldDB" id="A0A4Y4G7Z0"/>
<keyword evidence="2 9" id="KW-0489">Methyltransferase</keyword>
<evidence type="ECO:0000256" key="5">
    <source>
        <dbReference type="ARBA" id="ARBA00022747"/>
    </source>
</evidence>
<dbReference type="GO" id="GO:0009307">
    <property type="term" value="P:DNA restriction-modification system"/>
    <property type="evidence" value="ECO:0007669"/>
    <property type="project" value="UniProtKB-KW"/>
</dbReference>
<evidence type="ECO:0000256" key="3">
    <source>
        <dbReference type="ARBA" id="ARBA00022679"/>
    </source>
</evidence>
<keyword evidence="4" id="KW-0949">S-adenosyl-L-methionine</keyword>
<proteinExistence type="predicted"/>
<dbReference type="Proteomes" id="UP000585749">
    <property type="component" value="Unassembled WGS sequence"/>
</dbReference>
<dbReference type="PANTHER" id="PTHR33841">
    <property type="entry name" value="DNA METHYLTRANSFERASE YEEA-RELATED"/>
    <property type="match status" value="1"/>
</dbReference>
<evidence type="ECO:0000313" key="9">
    <source>
        <dbReference type="EMBL" id="NKY67265.1"/>
    </source>
</evidence>
<dbReference type="InterPro" id="IPR029063">
    <property type="entry name" value="SAM-dependent_MTases_sf"/>
</dbReference>
<dbReference type="Pfam" id="PF07669">
    <property type="entry name" value="Eco57I"/>
    <property type="match status" value="1"/>
</dbReference>
<protein>
    <recommendedName>
        <fullName evidence="1">site-specific DNA-methyltransferase (adenine-specific)</fullName>
        <ecNumber evidence="1">2.1.1.72</ecNumber>
    </recommendedName>
</protein>
<dbReference type="Gene3D" id="3.40.50.150">
    <property type="entry name" value="Vaccinia Virus protein VP39"/>
    <property type="match status" value="1"/>
</dbReference>
<keyword evidence="11" id="KW-1185">Reference proteome</keyword>
<comment type="catalytic activity">
    <reaction evidence="7">
        <text>a 2'-deoxyadenosine in DNA + S-adenosyl-L-methionine = an N(6)-methyl-2'-deoxyadenosine in DNA + S-adenosyl-L-homocysteine + H(+)</text>
        <dbReference type="Rhea" id="RHEA:15197"/>
        <dbReference type="Rhea" id="RHEA-COMP:12418"/>
        <dbReference type="Rhea" id="RHEA-COMP:12419"/>
        <dbReference type="ChEBI" id="CHEBI:15378"/>
        <dbReference type="ChEBI" id="CHEBI:57856"/>
        <dbReference type="ChEBI" id="CHEBI:59789"/>
        <dbReference type="ChEBI" id="CHEBI:90615"/>
        <dbReference type="ChEBI" id="CHEBI:90616"/>
        <dbReference type="EC" id="2.1.1.72"/>
    </reaction>
</comment>
<dbReference type="OrthoDB" id="9815272at2"/>
<organism evidence="9 12">
    <name type="scientific">Weissella hellenica</name>
    <dbReference type="NCBI Taxonomy" id="46256"/>
    <lineage>
        <taxon>Bacteria</taxon>
        <taxon>Bacillati</taxon>
        <taxon>Bacillota</taxon>
        <taxon>Bacilli</taxon>
        <taxon>Lactobacillales</taxon>
        <taxon>Lactobacillaceae</taxon>
        <taxon>Weissella</taxon>
    </lineage>
</organism>
<dbReference type="EMBL" id="JAAXPM010000008">
    <property type="protein sequence ID" value="NKY67265.1"/>
    <property type="molecule type" value="Genomic_DNA"/>
</dbReference>
<evidence type="ECO:0000256" key="1">
    <source>
        <dbReference type="ARBA" id="ARBA00011900"/>
    </source>
</evidence>
<evidence type="ECO:0000259" key="8">
    <source>
        <dbReference type="Pfam" id="PF07669"/>
    </source>
</evidence>
<dbReference type="InterPro" id="IPR050953">
    <property type="entry name" value="N4_N6_ade-DNA_methylase"/>
</dbReference>
<dbReference type="InterPro" id="IPR011639">
    <property type="entry name" value="MethylTrfase_TaqI-like_dom"/>
</dbReference>
<feature type="domain" description="Type II methyltransferase M.TaqI-like" evidence="8">
    <location>
        <begin position="140"/>
        <end position="233"/>
    </location>
</feature>
<keyword evidence="5" id="KW-0680">Restriction system</keyword>
<accession>A0A4Y4G7Z0</accession>
<dbReference type="Proteomes" id="UP000182448">
    <property type="component" value="Unassembled WGS sequence"/>
</dbReference>
<reference evidence="9 12" key="2">
    <citation type="submission" date="2020-04" db="EMBL/GenBank/DDBJ databases">
        <title>MicrobeNet Type strains.</title>
        <authorList>
            <person name="Nicholson A.C."/>
        </authorList>
    </citation>
    <scope>NUCLEOTIDE SEQUENCE [LARGE SCALE GENOMIC DNA]</scope>
    <source>
        <strain evidence="9 12">CCUG 33494</strain>
    </source>
</reference>
<dbReference type="GO" id="GO:0003677">
    <property type="term" value="F:DNA binding"/>
    <property type="evidence" value="ECO:0007669"/>
    <property type="project" value="UniProtKB-KW"/>
</dbReference>
<evidence type="ECO:0000256" key="6">
    <source>
        <dbReference type="ARBA" id="ARBA00023125"/>
    </source>
</evidence>
<evidence type="ECO:0000256" key="7">
    <source>
        <dbReference type="ARBA" id="ARBA00047942"/>
    </source>
</evidence>
<reference evidence="10 11" key="1">
    <citation type="submission" date="2016-08" db="EMBL/GenBank/DDBJ databases">
        <authorList>
            <person name="Varghese N."/>
            <person name="Submissions Spin"/>
        </authorList>
    </citation>
    <scope>NUCLEOTIDE SEQUENCE [LARGE SCALE GENOMIC DNA]</scope>
    <source>
        <strain evidence="10 11">R-53116</strain>
    </source>
</reference>
<keyword evidence="3 9" id="KW-0808">Transferase</keyword>
<keyword evidence="6" id="KW-0238">DNA-binding</keyword>
<dbReference type="GO" id="GO:0032259">
    <property type="term" value="P:methylation"/>
    <property type="evidence" value="ECO:0007669"/>
    <property type="project" value="UniProtKB-KW"/>
</dbReference>
<dbReference type="PRINTS" id="PR00507">
    <property type="entry name" value="N12N6MTFRASE"/>
</dbReference>
<dbReference type="PROSITE" id="PS00092">
    <property type="entry name" value="N6_MTASE"/>
    <property type="match status" value="1"/>
</dbReference>
<dbReference type="RefSeq" id="WP_083194487.1">
    <property type="nucleotide sequence ID" value="NZ_BJEG01000008.1"/>
</dbReference>
<evidence type="ECO:0000256" key="2">
    <source>
        <dbReference type="ARBA" id="ARBA00022603"/>
    </source>
</evidence>
<evidence type="ECO:0000313" key="10">
    <source>
        <dbReference type="EMBL" id="SCB99572.1"/>
    </source>
</evidence>
<evidence type="ECO:0000313" key="12">
    <source>
        <dbReference type="Proteomes" id="UP000585749"/>
    </source>
</evidence>
<dbReference type="GO" id="GO:0009007">
    <property type="term" value="F:site-specific DNA-methyltransferase (adenine-specific) activity"/>
    <property type="evidence" value="ECO:0007669"/>
    <property type="project" value="UniProtKB-EC"/>
</dbReference>
<dbReference type="InterPro" id="IPR002052">
    <property type="entry name" value="DNA_methylase_N6_adenine_CS"/>
</dbReference>
<comment type="caution">
    <text evidence="9">The sequence shown here is derived from an EMBL/GenBank/DDBJ whole genome shotgun (WGS) entry which is preliminary data.</text>
</comment>
<dbReference type="EMBL" id="FMAW01000010">
    <property type="protein sequence ID" value="SCB99572.1"/>
    <property type="molecule type" value="Genomic_DNA"/>
</dbReference>
<dbReference type="SUPFAM" id="SSF53335">
    <property type="entry name" value="S-adenosyl-L-methionine-dependent methyltransferases"/>
    <property type="match status" value="1"/>
</dbReference>
<dbReference type="EC" id="2.1.1.72" evidence="1"/>
<sequence>MISKNHNLKKIITAYKLQDRTEVLNFIKGNPKNLNLEELSRIAELVNNNRSDTAAYYTDPETLELISQHLPNIDKEIIHILEPSVGVGNFIQILIDHYVNAKKLIIDVNDIDPESIELTKALNKYRNIPANVVINYTVHDFLSNEYTQHYDLVIGNPPFMKLTSTSGLDKFSKKYNDTITTNISGFFIQQSTLIGSNIVMIMPKYFLSNADFKETRKRISKLAINKILDFGEKGFKGVLIETIALFISTEEKKNLSYTYSVTKKLQNIVKQDILTSEEYPSWLLYRDRFFEDIASHMEFGVFKVFRDRQLTKSVMKDCGEIRVLKSRNINRDGSGFTEIPGYDSYINESELSTFTVSKYLTRDDVYLSPNMTYYPRVVTKPKNTIVNGSVAILEKVTNSEISDKQLKFLSSKKFELFYRIARNYSTRSLNIDKSSVYFFGLYK</sequence>
<dbReference type="CDD" id="cd02440">
    <property type="entry name" value="AdoMet_MTases"/>
    <property type="match status" value="1"/>
</dbReference>
<name>A0A4Y4G7Z0_WEIHE</name>
<evidence type="ECO:0000256" key="4">
    <source>
        <dbReference type="ARBA" id="ARBA00022691"/>
    </source>
</evidence>
<evidence type="ECO:0000313" key="11">
    <source>
        <dbReference type="Proteomes" id="UP000182448"/>
    </source>
</evidence>